<feature type="domain" description="DIX" evidence="3">
    <location>
        <begin position="318"/>
        <end position="402"/>
    </location>
</feature>
<organism evidence="4 5">
    <name type="scientific">Schistosoma japonicum</name>
    <name type="common">Blood fluke</name>
    <dbReference type="NCBI Taxonomy" id="6182"/>
    <lineage>
        <taxon>Eukaryota</taxon>
        <taxon>Metazoa</taxon>
        <taxon>Spiralia</taxon>
        <taxon>Lophotrochozoa</taxon>
        <taxon>Platyhelminthes</taxon>
        <taxon>Trematoda</taxon>
        <taxon>Digenea</taxon>
        <taxon>Strigeidida</taxon>
        <taxon>Schistosomatoidea</taxon>
        <taxon>Schistosomatidae</taxon>
        <taxon>Schistosoma</taxon>
    </lineage>
</organism>
<name>A0A4Z2D9J9_SCHJA</name>
<dbReference type="InterPro" id="IPR038207">
    <property type="entry name" value="DIX_dom_sf"/>
</dbReference>
<dbReference type="EMBL" id="SKCS01000199">
    <property type="protein sequence ID" value="TNN13126.1"/>
    <property type="molecule type" value="Genomic_DNA"/>
</dbReference>
<evidence type="ECO:0000313" key="4">
    <source>
        <dbReference type="EMBL" id="TNN13126.1"/>
    </source>
</evidence>
<dbReference type="OrthoDB" id="10007451at2759"/>
<keyword evidence="1 2" id="KW-0879">Wnt signaling pathway</keyword>
<protein>
    <recommendedName>
        <fullName evidence="3">DIX domain-containing protein</fullName>
    </recommendedName>
</protein>
<gene>
    <name evidence="4" type="ORF">EWB00_003160</name>
</gene>
<evidence type="ECO:0000313" key="5">
    <source>
        <dbReference type="Proteomes" id="UP000311919"/>
    </source>
</evidence>
<comment type="caution">
    <text evidence="4">The sequence shown here is derived from an EMBL/GenBank/DDBJ whole genome shotgun (WGS) entry which is preliminary data.</text>
</comment>
<dbReference type="Pfam" id="PF00778">
    <property type="entry name" value="DIX"/>
    <property type="match status" value="1"/>
</dbReference>
<dbReference type="Gene3D" id="2.40.240.130">
    <property type="match status" value="1"/>
</dbReference>
<proteinExistence type="predicted"/>
<evidence type="ECO:0000256" key="2">
    <source>
        <dbReference type="PROSITE-ProRule" id="PRU00069"/>
    </source>
</evidence>
<dbReference type="Proteomes" id="UP000311919">
    <property type="component" value="Unassembled WGS sequence"/>
</dbReference>
<accession>A0A4Z2D9J9</accession>
<evidence type="ECO:0000259" key="3">
    <source>
        <dbReference type="PROSITE" id="PS50841"/>
    </source>
</evidence>
<evidence type="ECO:0000256" key="1">
    <source>
        <dbReference type="ARBA" id="ARBA00022687"/>
    </source>
</evidence>
<sequence>MNECSMDKISKEDNSSNNNLIITTNKFSSEDLLPIFDHSKHLKQDINEQTMNTTNQSYLVSLSNYNTTNTNISERQIDTDRQNNQNISKLEDILSDISLSTFFEPLKTVKQETTEIKSSRLENTVLKTDGNSTFNSKLHPIFGEKSWAQSLFKECVNFYDEYKENPERILDDHFDRIWKTREALMLLEDQVDLQNAFRRHSKKPSKARKKYQANNDNTYHSLKDFKKNVEVNSKDEQTYWNYNISQYINNNELNDHGSNTSQLLSNEYLNQFNQSQLTKYTYYTQSQLKSYRCNNCNKYYFDYDNSFNKVDNGDFITHSSEVITDDLDFNSFAYKRRNNSQNAMITRSRRRSYFMCSEESKFYFKTESNELNTNMIYYEIIDDNEEIPRWKGLIWAKIEVDHN</sequence>
<keyword evidence="5" id="KW-1185">Reference proteome</keyword>
<reference evidence="4 5" key="1">
    <citation type="submission" date="2019-03" db="EMBL/GenBank/DDBJ databases">
        <title>An improved genome assembly of the fluke Schistosoma japonicum.</title>
        <authorList>
            <person name="Hu W."/>
            <person name="Luo F."/>
            <person name="Yin M."/>
            <person name="Mo X."/>
            <person name="Sun C."/>
            <person name="Wu Q."/>
            <person name="Zhu B."/>
            <person name="Xiang M."/>
            <person name="Wang J."/>
            <person name="Wang Y."/>
            <person name="Zhang T."/>
            <person name="Xu B."/>
            <person name="Zheng H."/>
            <person name="Feng Z."/>
        </authorList>
    </citation>
    <scope>NUCLEOTIDE SEQUENCE [LARGE SCALE GENOMIC DNA]</scope>
    <source>
        <strain evidence="4">HuSjv2</strain>
        <tissue evidence="4">Worms</tissue>
    </source>
</reference>
<dbReference type="GO" id="GO:0016055">
    <property type="term" value="P:Wnt signaling pathway"/>
    <property type="evidence" value="ECO:0007669"/>
    <property type="project" value="UniProtKB-KW"/>
</dbReference>
<dbReference type="AlphaFoldDB" id="A0A4Z2D9J9"/>
<dbReference type="SUPFAM" id="SSF54236">
    <property type="entry name" value="Ubiquitin-like"/>
    <property type="match status" value="1"/>
</dbReference>
<dbReference type="InterPro" id="IPR029071">
    <property type="entry name" value="Ubiquitin-like_domsf"/>
</dbReference>
<dbReference type="InterPro" id="IPR001158">
    <property type="entry name" value="DIX"/>
</dbReference>
<dbReference type="PROSITE" id="PS50841">
    <property type="entry name" value="DIX"/>
    <property type="match status" value="1"/>
</dbReference>